<dbReference type="RefSeq" id="XP_016641718.1">
    <property type="nucleotide sequence ID" value="XM_016788674.1"/>
</dbReference>
<dbReference type="PANTHER" id="PTHR35896">
    <property type="entry name" value="IG-LIKE DOMAIN-CONTAINING PROTEIN"/>
    <property type="match status" value="1"/>
</dbReference>
<keyword evidence="1" id="KW-1133">Transmembrane helix</keyword>
<comment type="caution">
    <text evidence="2">The sequence shown here is derived from an EMBL/GenBank/DDBJ whole genome shotgun (WGS) entry which is preliminary data.</text>
</comment>
<dbReference type="PANTHER" id="PTHR35896:SF3">
    <property type="entry name" value="MAJOR FACILITATOR SUPERFAMILY TRANSPORTER"/>
    <property type="match status" value="1"/>
</dbReference>
<dbReference type="OMA" id="DVLSFCW"/>
<keyword evidence="1" id="KW-0812">Transmembrane</keyword>
<protein>
    <submittedName>
        <fullName evidence="2">Uncharacterized protein</fullName>
    </submittedName>
</protein>
<proteinExistence type="predicted"/>
<name>A0A084G3K7_PSEDA</name>
<feature type="transmembrane region" description="Helical" evidence="1">
    <location>
        <begin position="49"/>
        <end position="70"/>
    </location>
</feature>
<sequence>MEEQKHKLLDNDYQKLRYERDDSLSSLEASSFTLPASDKHQMTRRRSTILILYAISGLIFAAFFYLLGLYSPATVSDPYLSKTFGSGHCGNSSEEALKNGCVFDFIPGAWVHPDCYDEELEREFMEHGDWHWYADPEGNEELSEEVMRRTGGPNPTYVSLEYHDSHCAFTWRKLHRAILLGKPIDSQIIGLRGK</sequence>
<evidence type="ECO:0000256" key="1">
    <source>
        <dbReference type="SAM" id="Phobius"/>
    </source>
</evidence>
<dbReference type="KEGG" id="sapo:SAPIO_CDS6620"/>
<dbReference type="VEuPathDB" id="FungiDB:SAPIO_CDS6620"/>
<reference evidence="2 3" key="1">
    <citation type="journal article" date="2014" name="Genome Announc.">
        <title>Draft genome sequence of the pathogenic fungus Scedosporium apiospermum.</title>
        <authorList>
            <person name="Vandeputte P."/>
            <person name="Ghamrawi S."/>
            <person name="Rechenmann M."/>
            <person name="Iltis A."/>
            <person name="Giraud S."/>
            <person name="Fleury M."/>
            <person name="Thornton C."/>
            <person name="Delhaes L."/>
            <person name="Meyer W."/>
            <person name="Papon N."/>
            <person name="Bouchara J.P."/>
        </authorList>
    </citation>
    <scope>NUCLEOTIDE SEQUENCE [LARGE SCALE GENOMIC DNA]</scope>
    <source>
        <strain evidence="2 3">IHEM 14462</strain>
    </source>
</reference>
<evidence type="ECO:0000313" key="2">
    <source>
        <dbReference type="EMBL" id="KEZ41919.1"/>
    </source>
</evidence>
<keyword evidence="1" id="KW-0472">Membrane</keyword>
<accession>A0A084G3K7</accession>
<evidence type="ECO:0000313" key="3">
    <source>
        <dbReference type="Proteomes" id="UP000028545"/>
    </source>
</evidence>
<dbReference type="GeneID" id="27725692"/>
<organism evidence="2 3">
    <name type="scientific">Pseudallescheria apiosperma</name>
    <name type="common">Scedosporium apiospermum</name>
    <dbReference type="NCBI Taxonomy" id="563466"/>
    <lineage>
        <taxon>Eukaryota</taxon>
        <taxon>Fungi</taxon>
        <taxon>Dikarya</taxon>
        <taxon>Ascomycota</taxon>
        <taxon>Pezizomycotina</taxon>
        <taxon>Sordariomycetes</taxon>
        <taxon>Hypocreomycetidae</taxon>
        <taxon>Microascales</taxon>
        <taxon>Microascaceae</taxon>
        <taxon>Scedosporium</taxon>
    </lineage>
</organism>
<dbReference type="EMBL" id="JOWA01000105">
    <property type="protein sequence ID" value="KEZ41919.1"/>
    <property type="molecule type" value="Genomic_DNA"/>
</dbReference>
<keyword evidence="3" id="KW-1185">Reference proteome</keyword>
<dbReference type="Proteomes" id="UP000028545">
    <property type="component" value="Unassembled WGS sequence"/>
</dbReference>
<dbReference type="HOGENOM" id="CLU_066042_3_1_1"/>
<dbReference type="OrthoDB" id="3501153at2759"/>
<dbReference type="InterPro" id="IPR053008">
    <property type="entry name" value="Phomopsin_biosynth_assoc"/>
</dbReference>
<gene>
    <name evidence="2" type="ORF">SAPIO_CDS6620</name>
</gene>
<dbReference type="AlphaFoldDB" id="A0A084G3K7"/>